<comment type="caution">
    <text evidence="1">The sequence shown here is derived from an EMBL/GenBank/DDBJ whole genome shotgun (WGS) entry which is preliminary data.</text>
</comment>
<keyword evidence="2" id="KW-1185">Reference proteome</keyword>
<evidence type="ECO:0000313" key="2">
    <source>
        <dbReference type="Proteomes" id="UP001604336"/>
    </source>
</evidence>
<protein>
    <submittedName>
        <fullName evidence="1">Uncharacterized protein</fullName>
    </submittedName>
</protein>
<dbReference type="InterPro" id="IPR053031">
    <property type="entry name" value="Cuticle_assoc_protein"/>
</dbReference>
<accession>A0ABD1T1U8</accession>
<dbReference type="Proteomes" id="UP001604336">
    <property type="component" value="Unassembled WGS sequence"/>
</dbReference>
<proteinExistence type="predicted"/>
<evidence type="ECO:0000313" key="1">
    <source>
        <dbReference type="EMBL" id="KAL2506679.1"/>
    </source>
</evidence>
<organism evidence="1 2">
    <name type="scientific">Abeliophyllum distichum</name>
    <dbReference type="NCBI Taxonomy" id="126358"/>
    <lineage>
        <taxon>Eukaryota</taxon>
        <taxon>Viridiplantae</taxon>
        <taxon>Streptophyta</taxon>
        <taxon>Embryophyta</taxon>
        <taxon>Tracheophyta</taxon>
        <taxon>Spermatophyta</taxon>
        <taxon>Magnoliopsida</taxon>
        <taxon>eudicotyledons</taxon>
        <taxon>Gunneridae</taxon>
        <taxon>Pentapetalae</taxon>
        <taxon>asterids</taxon>
        <taxon>lamiids</taxon>
        <taxon>Lamiales</taxon>
        <taxon>Oleaceae</taxon>
        <taxon>Forsythieae</taxon>
        <taxon>Abeliophyllum</taxon>
    </lineage>
</organism>
<dbReference type="PANTHER" id="PTHR34396:SF25">
    <property type="entry name" value="BOUNDARY ELEMENT ASSOCIATED FACTOR"/>
    <property type="match status" value="1"/>
</dbReference>
<sequence>MTTPIYKLPLALALNEKPPNKRLSAKCLDHFELEPTGKIVNALPEFKAHCKHYQEKFAWQKGTGTAHLNRHYKKCQYKYGGLDTNQAQLQFGSPGAGSSTLTLNNWIYLQELMRHEGQPELIANVEFLLCLVDNPH</sequence>
<dbReference type="EMBL" id="JBFOLK010000006">
    <property type="protein sequence ID" value="KAL2506679.1"/>
    <property type="molecule type" value="Genomic_DNA"/>
</dbReference>
<name>A0ABD1T1U8_9LAMI</name>
<dbReference type="AlphaFoldDB" id="A0ABD1T1U8"/>
<reference evidence="2" key="1">
    <citation type="submission" date="2024-07" db="EMBL/GenBank/DDBJ databases">
        <title>Two chromosome-level genome assemblies of Korean endemic species Abeliophyllum distichum and Forsythia ovata (Oleaceae).</title>
        <authorList>
            <person name="Jang H."/>
        </authorList>
    </citation>
    <scope>NUCLEOTIDE SEQUENCE [LARGE SCALE GENOMIC DNA]</scope>
</reference>
<gene>
    <name evidence="1" type="ORF">Adt_22300</name>
</gene>
<dbReference type="PANTHER" id="PTHR34396">
    <property type="entry name" value="OS03G0264950 PROTEIN-RELATED"/>
    <property type="match status" value="1"/>
</dbReference>